<protein>
    <recommendedName>
        <fullName evidence="2">Bacterial toxin 23 domain-containing protein</fullName>
    </recommendedName>
</protein>
<organism evidence="3">
    <name type="scientific">Lyngbya confervoides BDU141951</name>
    <dbReference type="NCBI Taxonomy" id="1574623"/>
    <lineage>
        <taxon>Bacteria</taxon>
        <taxon>Bacillati</taxon>
        <taxon>Cyanobacteriota</taxon>
        <taxon>Cyanophyceae</taxon>
        <taxon>Oscillatoriophycideae</taxon>
        <taxon>Oscillatoriales</taxon>
        <taxon>Microcoleaceae</taxon>
        <taxon>Lyngbya</taxon>
    </lineage>
</organism>
<evidence type="ECO:0000313" key="3">
    <source>
        <dbReference type="EMBL" id="NEV65670.1"/>
    </source>
</evidence>
<sequence length="302" mass="32989">MFAPMLIAQLSVDQTANIATGVRAGISYQFGTQGNRVGFNAGGFVRANPDNLESFMSWSGYRNLSHIETAESGWESQVTVGLTHGFGGVRSLPEDYDWSLAANNTQRTNSVSLYATFYDDTYNTSQGNIGLGLNVGAFNLRFENDFDPIGILGEYGDRFRTGALEVGYRAADGTNFVAGFNTFTGDIGDGYIIRPEDGGAGPHGEYSRTERNGRPIEAGDRSIGNAYVGIRNLDLTQANDDTWHALGFDNLQVRVGWSDEAIRDGVQNRLHDLLANPRIPLREVEGRPYVQVGTNHGQTLYP</sequence>
<dbReference type="EMBL" id="JTHE02000002">
    <property type="protein sequence ID" value="NEV65670.1"/>
    <property type="molecule type" value="Genomic_DNA"/>
</dbReference>
<proteinExistence type="predicted"/>
<feature type="domain" description="Bacterial toxin 23" evidence="2">
    <location>
        <begin position="90"/>
        <end position="271"/>
    </location>
</feature>
<dbReference type="InterPro" id="IPR029115">
    <property type="entry name" value="Ntox23"/>
</dbReference>
<comment type="caution">
    <text evidence="3">The sequence shown here is derived from an EMBL/GenBank/DDBJ whole genome shotgun (WGS) entry which is preliminary data.</text>
</comment>
<reference evidence="3" key="3">
    <citation type="submission" date="2020-02" db="EMBL/GenBank/DDBJ databases">
        <authorList>
            <person name="Sarangi A.N."/>
            <person name="Ghosh S."/>
            <person name="Mukherjee M."/>
            <person name="Tripathy S."/>
        </authorList>
    </citation>
    <scope>NUCLEOTIDE SEQUENCE</scope>
    <source>
        <strain evidence="3">BDU141951</strain>
    </source>
</reference>
<feature type="compositionally biased region" description="Basic and acidic residues" evidence="1">
    <location>
        <begin position="205"/>
        <end position="218"/>
    </location>
</feature>
<dbReference type="Pfam" id="PF15528">
    <property type="entry name" value="Ntox23"/>
    <property type="match status" value="1"/>
</dbReference>
<name>A0A0C1YAL4_9CYAN</name>
<reference evidence="3" key="2">
    <citation type="journal article" date="2015" name="Genome Announc.">
        <title>Draft Genome Sequence of Filamentous Marine Cyanobacterium Lyngbya confervoides Strain BDU141951.</title>
        <authorList>
            <person name="Chandrababunaidu M.M."/>
            <person name="Sen D."/>
            <person name="Tripathy S."/>
        </authorList>
    </citation>
    <scope>NUCLEOTIDE SEQUENCE</scope>
    <source>
        <strain evidence="3">BDU141951</strain>
    </source>
</reference>
<reference evidence="3" key="1">
    <citation type="submission" date="2014-11" db="EMBL/GenBank/DDBJ databases">
        <authorList>
            <person name="Malar M.C."/>
            <person name="Sen D."/>
            <person name="Tripathy S."/>
        </authorList>
    </citation>
    <scope>NUCLEOTIDE SEQUENCE</scope>
    <source>
        <strain evidence="3">BDU141951</strain>
    </source>
</reference>
<evidence type="ECO:0000259" key="2">
    <source>
        <dbReference type="Pfam" id="PF15528"/>
    </source>
</evidence>
<dbReference type="AlphaFoldDB" id="A0A0C1YAL4"/>
<gene>
    <name evidence="3" type="ORF">QQ91_000880</name>
</gene>
<feature type="region of interest" description="Disordered" evidence="1">
    <location>
        <begin position="195"/>
        <end position="218"/>
    </location>
</feature>
<evidence type="ECO:0000256" key="1">
    <source>
        <dbReference type="SAM" id="MobiDB-lite"/>
    </source>
</evidence>
<accession>A0A0C1YAL4</accession>